<keyword evidence="1" id="KW-1133">Transmembrane helix</keyword>
<dbReference type="Proteomes" id="UP000289734">
    <property type="component" value="Unassembled WGS sequence"/>
</dbReference>
<keyword evidence="1" id="KW-0812">Transmembrane</keyword>
<keyword evidence="1" id="KW-0472">Membrane</keyword>
<comment type="caution">
    <text evidence="3">The sequence shown here is derived from an EMBL/GenBank/DDBJ whole genome shotgun (WGS) entry which is preliminary data.</text>
</comment>
<sequence length="161" mass="19302">MKKSLFLYLFIVTFLMTIFTYMYYSKKVKFETERFENLKTKMNDTIQALNNKLFDANYFTLRNNDQAQNYLEDYSIEKLIPKIEANLMELNDNPEGNPMVEFGKIDDKKFIINKIEVLNHRWIIADFSNGDLWGEVLLQYFIEEDESLNFKIIQSTLYPKQ</sequence>
<evidence type="ECO:0000259" key="2">
    <source>
        <dbReference type="PROSITE" id="PS50042"/>
    </source>
</evidence>
<dbReference type="EMBL" id="SBKQ01000006">
    <property type="protein sequence ID" value="RXR32546.1"/>
    <property type="molecule type" value="Genomic_DNA"/>
</dbReference>
<dbReference type="OrthoDB" id="1451701at2"/>
<feature type="domain" description="Cyclic nucleotide-binding" evidence="2">
    <location>
        <begin position="71"/>
        <end position="140"/>
    </location>
</feature>
<dbReference type="AlphaFoldDB" id="A0A4V1N4L1"/>
<evidence type="ECO:0000256" key="1">
    <source>
        <dbReference type="SAM" id="Phobius"/>
    </source>
</evidence>
<protein>
    <recommendedName>
        <fullName evidence="2">Cyclic nucleotide-binding domain-containing protein</fullName>
    </recommendedName>
</protein>
<keyword evidence="4" id="KW-1185">Reference proteome</keyword>
<feature type="transmembrane region" description="Helical" evidence="1">
    <location>
        <begin position="6"/>
        <end position="24"/>
    </location>
</feature>
<dbReference type="InterPro" id="IPR000595">
    <property type="entry name" value="cNMP-bd_dom"/>
</dbReference>
<name>A0A4V1N4L1_9FLAO</name>
<evidence type="ECO:0000313" key="3">
    <source>
        <dbReference type="EMBL" id="RXR32546.1"/>
    </source>
</evidence>
<proteinExistence type="predicted"/>
<gene>
    <name evidence="3" type="ORF">EQG68_06890</name>
</gene>
<accession>A0A4V1N4L1</accession>
<dbReference type="RefSeq" id="WP_129464059.1">
    <property type="nucleotide sequence ID" value="NZ_SBKQ01000006.1"/>
</dbReference>
<dbReference type="PROSITE" id="PS50042">
    <property type="entry name" value="CNMP_BINDING_3"/>
    <property type="match status" value="1"/>
</dbReference>
<evidence type="ECO:0000313" key="4">
    <source>
        <dbReference type="Proteomes" id="UP000289734"/>
    </source>
</evidence>
<organism evidence="3 4">
    <name type="scientific">Flavobacterium piscinae</name>
    <dbReference type="NCBI Taxonomy" id="2506424"/>
    <lineage>
        <taxon>Bacteria</taxon>
        <taxon>Pseudomonadati</taxon>
        <taxon>Bacteroidota</taxon>
        <taxon>Flavobacteriia</taxon>
        <taxon>Flavobacteriales</taxon>
        <taxon>Flavobacteriaceae</taxon>
        <taxon>Flavobacterium</taxon>
    </lineage>
</organism>
<reference evidence="4" key="1">
    <citation type="submission" date="2019-01" db="EMBL/GenBank/DDBJ databases">
        <title>Cytophagaceae bacterium strain CAR-16.</title>
        <authorList>
            <person name="Chen W.-M."/>
        </authorList>
    </citation>
    <scope>NUCLEOTIDE SEQUENCE [LARGE SCALE GENOMIC DNA]</scope>
    <source>
        <strain evidence="4">ICH-30</strain>
    </source>
</reference>